<comment type="caution">
    <text evidence="7">The sequence shown here is derived from an EMBL/GenBank/DDBJ whole genome shotgun (WGS) entry which is preliminary data.</text>
</comment>
<evidence type="ECO:0000256" key="2">
    <source>
        <dbReference type="ARBA" id="ARBA00023128"/>
    </source>
</evidence>
<feature type="domain" description="Ribosomal protein mS38 C-terminal" evidence="6">
    <location>
        <begin position="242"/>
        <end position="270"/>
    </location>
</feature>
<dbReference type="GO" id="GO:0005739">
    <property type="term" value="C:mitochondrion"/>
    <property type="evidence" value="ECO:0007669"/>
    <property type="project" value="UniProtKB-SubCell"/>
</dbReference>
<accession>A0A176WG65</accession>
<dbReference type="AlphaFoldDB" id="A0A176WG65"/>
<keyword evidence="8" id="KW-1185">Reference proteome</keyword>
<proteinExistence type="inferred from homology"/>
<evidence type="ECO:0000256" key="4">
    <source>
        <dbReference type="ARBA" id="ARBA00035682"/>
    </source>
</evidence>
<dbReference type="SMART" id="SM01155">
    <property type="entry name" value="DUF1713"/>
    <property type="match status" value="1"/>
</dbReference>
<dbReference type="EMBL" id="LVLJ01000884">
    <property type="protein sequence ID" value="OAE32117.1"/>
    <property type="molecule type" value="Genomic_DNA"/>
</dbReference>
<evidence type="ECO:0000256" key="3">
    <source>
        <dbReference type="ARBA" id="ARBA00035647"/>
    </source>
</evidence>
<dbReference type="Pfam" id="PF08213">
    <property type="entry name" value="COX24_C"/>
    <property type="match status" value="1"/>
</dbReference>
<organism evidence="7 8">
    <name type="scientific">Marchantia polymorpha subsp. ruderalis</name>
    <dbReference type="NCBI Taxonomy" id="1480154"/>
    <lineage>
        <taxon>Eukaryota</taxon>
        <taxon>Viridiplantae</taxon>
        <taxon>Streptophyta</taxon>
        <taxon>Embryophyta</taxon>
        <taxon>Marchantiophyta</taxon>
        <taxon>Marchantiopsida</taxon>
        <taxon>Marchantiidae</taxon>
        <taxon>Marchantiales</taxon>
        <taxon>Marchantiaceae</taxon>
        <taxon>Marchantia</taxon>
    </lineage>
</organism>
<comment type="similarity">
    <text evidence="3">Belongs to the mitochondrion-specific ribosomal protein mS38 family.</text>
</comment>
<name>A0A176WG65_MARPO</name>
<comment type="subcellular location">
    <subcellularLocation>
        <location evidence="1">Mitochondrion</location>
    </subcellularLocation>
</comment>
<dbReference type="Proteomes" id="UP000077202">
    <property type="component" value="Unassembled WGS sequence"/>
</dbReference>
<evidence type="ECO:0000313" key="8">
    <source>
        <dbReference type="Proteomes" id="UP000077202"/>
    </source>
</evidence>
<protein>
    <recommendedName>
        <fullName evidence="4">Small ribosomal subunit protein mS38</fullName>
    </recommendedName>
</protein>
<evidence type="ECO:0000259" key="6">
    <source>
        <dbReference type="SMART" id="SM01155"/>
    </source>
</evidence>
<dbReference type="PANTHER" id="PTHR32035:SF3">
    <property type="entry name" value="SMALL RIBOSOMAL SUBUNIT PROTEIN MS38"/>
    <property type="match status" value="1"/>
</dbReference>
<evidence type="ECO:0000256" key="5">
    <source>
        <dbReference type="SAM" id="MobiDB-lite"/>
    </source>
</evidence>
<dbReference type="InterPro" id="IPR013177">
    <property type="entry name" value="Ribosomal_mS38_C"/>
</dbReference>
<keyword evidence="2" id="KW-0496">Mitochondrion</keyword>
<sequence>MYSTVVGSDQATYVDSARGGWVWESTCAMESPAARSVALHAARSIRRQLNPVLNSGVLDQQVVASGFCALGANPGVVDSRPSAVPTRSDEVDVLSNAKYVARDRAIWQLDGPIGSVRSGELGCRPAGWTHLHVINALLGSKCRPEFVKHSGLSLDDLMLNPAQREQKKQSALVRSVLDLPRVSGDLTESSREASQLATIFVDCSVQAVRPRTAGGHGLASLLGCVEGGQGLSVLQRENIRLECDSVKRKRKKKMNKHKQRKLRRRDRHRN</sequence>
<evidence type="ECO:0000313" key="7">
    <source>
        <dbReference type="EMBL" id="OAE32117.1"/>
    </source>
</evidence>
<gene>
    <name evidence="7" type="ORF">AXG93_2912s1060</name>
</gene>
<reference evidence="7" key="1">
    <citation type="submission" date="2016-03" db="EMBL/GenBank/DDBJ databases">
        <title>Mechanisms controlling the formation of the plant cell surface in tip-growing cells are functionally conserved among land plants.</title>
        <authorList>
            <person name="Honkanen S."/>
            <person name="Jones V.A."/>
            <person name="Morieri G."/>
            <person name="Champion C."/>
            <person name="Hetherington A.J."/>
            <person name="Kelly S."/>
            <person name="Saint-Marcoux D."/>
            <person name="Proust H."/>
            <person name="Prescott H."/>
            <person name="Dolan L."/>
        </authorList>
    </citation>
    <scope>NUCLEOTIDE SEQUENCE [LARGE SCALE GENOMIC DNA]</scope>
    <source>
        <tissue evidence="7">Whole gametophyte</tissue>
    </source>
</reference>
<dbReference type="PANTHER" id="PTHR32035">
    <property type="entry name" value="AURORA KINASE A-INTERACTING PROTEIN"/>
    <property type="match status" value="1"/>
</dbReference>
<evidence type="ECO:0000256" key="1">
    <source>
        <dbReference type="ARBA" id="ARBA00004173"/>
    </source>
</evidence>
<feature type="region of interest" description="Disordered" evidence="5">
    <location>
        <begin position="247"/>
        <end position="270"/>
    </location>
</feature>